<dbReference type="InterPro" id="IPR003347">
    <property type="entry name" value="JmjC_dom"/>
</dbReference>
<feature type="chain" id="PRO_5030907550" description="JmjC domain-containing protein" evidence="2">
    <location>
        <begin position="21"/>
        <end position="517"/>
    </location>
</feature>
<dbReference type="PANTHER" id="PTHR12461">
    <property type="entry name" value="HYPOXIA-INDUCIBLE FACTOR 1 ALPHA INHIBITOR-RELATED"/>
    <property type="match status" value="1"/>
</dbReference>
<dbReference type="Gene3D" id="2.60.120.650">
    <property type="entry name" value="Cupin"/>
    <property type="match status" value="1"/>
</dbReference>
<evidence type="ECO:0000259" key="3">
    <source>
        <dbReference type="PROSITE" id="PS51184"/>
    </source>
</evidence>
<organism evidence="4">
    <name type="scientific">Spumella elongata</name>
    <dbReference type="NCBI Taxonomy" id="89044"/>
    <lineage>
        <taxon>Eukaryota</taxon>
        <taxon>Sar</taxon>
        <taxon>Stramenopiles</taxon>
        <taxon>Ochrophyta</taxon>
        <taxon>Chrysophyceae</taxon>
        <taxon>Chromulinales</taxon>
        <taxon>Chromulinaceae</taxon>
        <taxon>Spumella</taxon>
    </lineage>
</organism>
<evidence type="ECO:0000313" key="4">
    <source>
        <dbReference type="EMBL" id="CAE0299000.1"/>
    </source>
</evidence>
<gene>
    <name evidence="4" type="ORF">SELO1098_LOCUS27854</name>
</gene>
<dbReference type="Pfam" id="PF13621">
    <property type="entry name" value="Cupin_8"/>
    <property type="match status" value="1"/>
</dbReference>
<feature type="signal peptide" evidence="2">
    <location>
        <begin position="1"/>
        <end position="20"/>
    </location>
</feature>
<feature type="region of interest" description="Disordered" evidence="1">
    <location>
        <begin position="137"/>
        <end position="156"/>
    </location>
</feature>
<dbReference type="SUPFAM" id="SSF51197">
    <property type="entry name" value="Clavaminate synthase-like"/>
    <property type="match status" value="1"/>
</dbReference>
<name>A0A7S3HLZ2_9STRA</name>
<evidence type="ECO:0000256" key="1">
    <source>
        <dbReference type="SAM" id="MobiDB-lite"/>
    </source>
</evidence>
<sequence>MLMAFTIAFLLGCCALSSFGERTLPEHGISIALTFLPLSLSRTGQTFEKLRKIRMEGFVGGKTSSEIAANREPLVVTHSLASLWPALNWNLRNFSQTSWTTLYDVLSTPVPVARLCSQVDRDTSMPARESVFYMHDKGHSSGSIKNSATGSTAKPPKHIHEMSLQSFLDVSDALLQLRNVTDTSKLRRYLYSTDYDELEAELNLQRDTSWRDFLINDFDCGPNSKSGAPCENEVIPSPVFTMLHPGSVLQARYSEYHTMRVQLQGRATYYLFPPHSSNFPLHVYPSVHRCARQAQINLYEEGGQDPSVCPAGSSPNKRSSLFQTSEKKDSPAPPPAVVQKVVLEPGEVLYIPPYWFMHSEALALSVSLDVLSVSQEQLLLLPAEHMGLPFQEADVATKEQRFVSAQVFLVHVLSRIKGFKSVRKYAESLYDSRYAALYPESGLFIQRSNFQCLRDNTKLYNRIVRKLLPESIEKAAAFVAQRLNDPLLHSSLQMYDDNEADNEPRPNPQRGVRWLWL</sequence>
<dbReference type="InterPro" id="IPR041667">
    <property type="entry name" value="Cupin_8"/>
</dbReference>
<dbReference type="PANTHER" id="PTHR12461:SF105">
    <property type="entry name" value="HYPOXIA-INDUCIBLE FACTOR 1-ALPHA INHIBITOR"/>
    <property type="match status" value="1"/>
</dbReference>
<accession>A0A7S3HLZ2</accession>
<dbReference type="PROSITE" id="PS51184">
    <property type="entry name" value="JMJC"/>
    <property type="match status" value="1"/>
</dbReference>
<dbReference type="AlphaFoldDB" id="A0A7S3HLZ2"/>
<feature type="compositionally biased region" description="Polar residues" evidence="1">
    <location>
        <begin position="140"/>
        <end position="152"/>
    </location>
</feature>
<proteinExistence type="predicted"/>
<protein>
    <recommendedName>
        <fullName evidence="3">JmjC domain-containing protein</fullName>
    </recommendedName>
</protein>
<reference evidence="4" key="1">
    <citation type="submission" date="2021-01" db="EMBL/GenBank/DDBJ databases">
        <authorList>
            <person name="Corre E."/>
            <person name="Pelletier E."/>
            <person name="Niang G."/>
            <person name="Scheremetjew M."/>
            <person name="Finn R."/>
            <person name="Kale V."/>
            <person name="Holt S."/>
            <person name="Cochrane G."/>
            <person name="Meng A."/>
            <person name="Brown T."/>
            <person name="Cohen L."/>
        </authorList>
    </citation>
    <scope>NUCLEOTIDE SEQUENCE</scope>
    <source>
        <strain evidence="4">CCAP 955/1</strain>
    </source>
</reference>
<evidence type="ECO:0000256" key="2">
    <source>
        <dbReference type="SAM" id="SignalP"/>
    </source>
</evidence>
<feature type="domain" description="JmjC" evidence="3">
    <location>
        <begin position="182"/>
        <end position="387"/>
    </location>
</feature>
<keyword evidence="2" id="KW-0732">Signal</keyword>
<dbReference type="EMBL" id="HBIC01054295">
    <property type="protein sequence ID" value="CAE0299000.1"/>
    <property type="molecule type" value="Transcribed_RNA"/>
</dbReference>
<feature type="region of interest" description="Disordered" evidence="1">
    <location>
        <begin position="304"/>
        <end position="334"/>
    </location>
</feature>
<feature type="compositionally biased region" description="Polar residues" evidence="1">
    <location>
        <begin position="313"/>
        <end position="324"/>
    </location>
</feature>